<evidence type="ECO:0008006" key="4">
    <source>
        <dbReference type="Google" id="ProtNLM"/>
    </source>
</evidence>
<comment type="caution">
    <text evidence="2">The sequence shown here is derived from an EMBL/GenBank/DDBJ whole genome shotgun (WGS) entry which is preliminary data.</text>
</comment>
<keyword evidence="1" id="KW-0732">Signal</keyword>
<dbReference type="OMA" id="RWRESIC"/>
<keyword evidence="3" id="KW-1185">Reference proteome</keyword>
<accession>A0A8J5X2N9</accession>
<protein>
    <recommendedName>
        <fullName evidence="4">Sulfotransferase</fullName>
    </recommendedName>
</protein>
<dbReference type="AlphaFoldDB" id="A0A8J5X2N9"/>
<dbReference type="Proteomes" id="UP000751190">
    <property type="component" value="Unassembled WGS sequence"/>
</dbReference>
<dbReference type="Gene3D" id="3.40.50.300">
    <property type="entry name" value="P-loop containing nucleotide triphosphate hydrolases"/>
    <property type="match status" value="1"/>
</dbReference>
<proteinExistence type="predicted"/>
<feature type="signal peptide" evidence="1">
    <location>
        <begin position="1"/>
        <end position="26"/>
    </location>
</feature>
<evidence type="ECO:0000313" key="2">
    <source>
        <dbReference type="EMBL" id="KAG8457863.1"/>
    </source>
</evidence>
<reference evidence="2" key="1">
    <citation type="submission" date="2021-05" db="EMBL/GenBank/DDBJ databases">
        <title>The genome of the haptophyte Pavlova lutheri (Diacronema luteri, Pavlovales) - a model for lipid biosynthesis in eukaryotic algae.</title>
        <authorList>
            <person name="Hulatt C.J."/>
            <person name="Posewitz M.C."/>
        </authorList>
    </citation>
    <scope>NUCLEOTIDE SEQUENCE</scope>
    <source>
        <strain evidence="2">NIVA-4/92</strain>
    </source>
</reference>
<gene>
    <name evidence="2" type="ORF">KFE25_009761</name>
</gene>
<feature type="chain" id="PRO_5035255575" description="Sulfotransferase" evidence="1">
    <location>
        <begin position="27"/>
        <end position="323"/>
    </location>
</feature>
<dbReference type="OrthoDB" id="200177at2759"/>
<dbReference type="EMBL" id="JAGTXO010000061">
    <property type="protein sequence ID" value="KAG8457863.1"/>
    <property type="molecule type" value="Genomic_DNA"/>
</dbReference>
<sequence>MAPRRARVWCRLAAVALALAPPALRAAEGGSESEADARWITDAERAALCDGAAHPYPPHSRRPVRWVHVPKTGTSFMNTVWHYACSLPPTASASDFSAMYEKHFAQRFPPAEHCARLMLDHSPATHKPIGDGEWAAHAGAFVTMLRAPSTRLVSAFKHGRHCIQDCSPEMRNAPPCTAVRDARRLNKCRALRRATGLREYAEQPAALGCAARMLVGRACNEPLALRANESRAAAARLGSVGFGFVGLVEEWNLSVCLFHRLLGGTPRPQEFSAVRVNKQTTIIFRRHPDLARALRDPADELLYAVATRRFRRQVRAVLAKFAR</sequence>
<organism evidence="2 3">
    <name type="scientific">Diacronema lutheri</name>
    <name type="common">Unicellular marine alga</name>
    <name type="synonym">Monochrysis lutheri</name>
    <dbReference type="NCBI Taxonomy" id="2081491"/>
    <lineage>
        <taxon>Eukaryota</taxon>
        <taxon>Haptista</taxon>
        <taxon>Haptophyta</taxon>
        <taxon>Pavlovophyceae</taxon>
        <taxon>Pavlovales</taxon>
        <taxon>Pavlovaceae</taxon>
        <taxon>Diacronema</taxon>
    </lineage>
</organism>
<evidence type="ECO:0000313" key="3">
    <source>
        <dbReference type="Proteomes" id="UP000751190"/>
    </source>
</evidence>
<name>A0A8J5X2N9_DIALT</name>
<dbReference type="InterPro" id="IPR027417">
    <property type="entry name" value="P-loop_NTPase"/>
</dbReference>
<evidence type="ECO:0000256" key="1">
    <source>
        <dbReference type="SAM" id="SignalP"/>
    </source>
</evidence>